<sequence>MMLFPRKRESRKILMVGLSTTKRVRTKIIMKKIIWLALPTAIVLAGCSSSHTLQSPTIALNDRYQQNSAHPQLTEAEGQQQQLVVESVAARWWEAFGSPKLNRLIEQSLKQNPTLAAAEATLRQAEALANAKYNSTLYPRLDAVGSAQRLQLNNSRNGVEGGEKRFNLYNGSLSSSYNFDLSGANNRQLDALQAKANYQHYQLAGARLRLATEVAVTAIRQAQLGAQMEALERLIALGNEQLTINRERLRLGAIASHELLEVERMVAEQRAALPAMRHAYQQSRHALALLEGSTPDNATLPTFTLAEFQLPATLSMRIPSQFVRYRPDIQAAEALMMAANAEYGAAAAKAYPQLTLSASLGSQALTTAALFGSGTAVWSVAGQLVQPLFNPSLGDEKKAANAAFEAATAHYRQSILAGLRDVADLLSALYNNAIALAALASGAAFADEQVALTEQRYKLGAASYLEVVQAQSEATQLQLELLAARAQRLSNSAVLYQAMGGGEMLSPSGRE</sequence>
<dbReference type="PANTHER" id="PTHR30203:SF33">
    <property type="entry name" value="BLR4455 PROTEIN"/>
    <property type="match status" value="1"/>
</dbReference>
<dbReference type="InterPro" id="IPR003423">
    <property type="entry name" value="OMP_efflux"/>
</dbReference>
<dbReference type="Gene3D" id="2.20.200.10">
    <property type="entry name" value="Outer membrane efflux proteins (OEP)"/>
    <property type="match status" value="1"/>
</dbReference>
<accession>Q3AS92</accession>
<keyword evidence="2" id="KW-0812">Transmembrane</keyword>
<comment type="similarity">
    <text evidence="1 2">Belongs to the outer membrane factor (OMF) (TC 1.B.17) family.</text>
</comment>
<protein>
    <submittedName>
        <fullName evidence="3">RND efflux system, outer membrane lipoprotein, NodT</fullName>
    </submittedName>
</protein>
<gene>
    <name evidence="3" type="ordered locus">Cag_0868</name>
</gene>
<keyword evidence="2" id="KW-0472">Membrane</keyword>
<dbReference type="Gene3D" id="1.20.1600.10">
    <property type="entry name" value="Outer membrane efflux proteins (OEP)"/>
    <property type="match status" value="1"/>
</dbReference>
<evidence type="ECO:0000256" key="2">
    <source>
        <dbReference type="RuleBase" id="RU362097"/>
    </source>
</evidence>
<dbReference type="OrthoDB" id="9783163at2"/>
<organism evidence="3">
    <name type="scientific">Chlorobium chlorochromatii (strain CaD3)</name>
    <dbReference type="NCBI Taxonomy" id="340177"/>
    <lineage>
        <taxon>Bacteria</taxon>
        <taxon>Pseudomonadati</taxon>
        <taxon>Chlorobiota</taxon>
        <taxon>Chlorobiia</taxon>
        <taxon>Chlorobiales</taxon>
        <taxon>Chlorobiaceae</taxon>
        <taxon>Chlorobium/Pelodictyon group</taxon>
        <taxon>Chlorobium</taxon>
    </lineage>
</organism>
<keyword evidence="2 3" id="KW-0449">Lipoprotein</keyword>
<dbReference type="AlphaFoldDB" id="Q3AS92"/>
<keyword evidence="2" id="KW-1134">Transmembrane beta strand</keyword>
<dbReference type="SUPFAM" id="SSF56954">
    <property type="entry name" value="Outer membrane efflux proteins (OEP)"/>
    <property type="match status" value="1"/>
</dbReference>
<dbReference type="EMBL" id="CP000108">
    <property type="protein sequence ID" value="ABB28133.1"/>
    <property type="molecule type" value="Genomic_DNA"/>
</dbReference>
<proteinExistence type="inferred from homology"/>
<dbReference type="eggNOG" id="COG1538">
    <property type="taxonomic scope" value="Bacteria"/>
</dbReference>
<name>Q3AS92_CHLCH</name>
<dbReference type="HOGENOM" id="CLU_012817_13_0_10"/>
<evidence type="ECO:0000313" key="3">
    <source>
        <dbReference type="EMBL" id="ABB28133.1"/>
    </source>
</evidence>
<dbReference type="KEGG" id="cch:Cag_0868"/>
<dbReference type="GO" id="GO:0015562">
    <property type="term" value="F:efflux transmembrane transporter activity"/>
    <property type="evidence" value="ECO:0007669"/>
    <property type="project" value="InterPro"/>
</dbReference>
<keyword evidence="2" id="KW-0564">Palmitate</keyword>
<dbReference type="GO" id="GO:0005886">
    <property type="term" value="C:plasma membrane"/>
    <property type="evidence" value="ECO:0007669"/>
    <property type="project" value="UniProtKB-SubCell"/>
</dbReference>
<dbReference type="Pfam" id="PF02321">
    <property type="entry name" value="OEP"/>
    <property type="match status" value="2"/>
</dbReference>
<evidence type="ECO:0000256" key="1">
    <source>
        <dbReference type="ARBA" id="ARBA00007613"/>
    </source>
</evidence>
<dbReference type="STRING" id="340177.Cag_0868"/>
<comment type="subcellular location">
    <subcellularLocation>
        <location evidence="2">Cell membrane</location>
        <topology evidence="2">Lipid-anchor</topology>
    </subcellularLocation>
</comment>
<reference evidence="3" key="1">
    <citation type="submission" date="2005-08" db="EMBL/GenBank/DDBJ databases">
        <title>Complete sequence of Chlorobium chlorochromatii CaD3.</title>
        <authorList>
            <person name="Copeland A."/>
            <person name="Lucas S."/>
            <person name="Lapidus A."/>
            <person name="Barry K."/>
            <person name="Detter J.C."/>
            <person name="Glavina T."/>
            <person name="Hammon N."/>
            <person name="Israni S."/>
            <person name="Pitluck S."/>
            <person name="Bryant D."/>
            <person name="Schmutz J."/>
            <person name="Larimer F."/>
            <person name="Land M."/>
            <person name="Kyrpides N."/>
            <person name="Ivanova N."/>
            <person name="Richardson P."/>
        </authorList>
    </citation>
    <scope>NUCLEOTIDE SEQUENCE [LARGE SCALE GENOMIC DNA]</scope>
    <source>
        <strain evidence="3">CaD3</strain>
    </source>
</reference>
<dbReference type="PANTHER" id="PTHR30203">
    <property type="entry name" value="OUTER MEMBRANE CATION EFFLUX PROTEIN"/>
    <property type="match status" value="1"/>
</dbReference>
<dbReference type="InterPro" id="IPR010131">
    <property type="entry name" value="MdtP/NodT-like"/>
</dbReference>
<dbReference type="NCBIfam" id="TIGR01845">
    <property type="entry name" value="outer_NodT"/>
    <property type="match status" value="1"/>
</dbReference>